<organism evidence="4 5">
    <name type="scientific">Candidatus Vogelbacteria bacterium CG10_big_fil_rev_8_21_14_0_10_49_38</name>
    <dbReference type="NCBI Taxonomy" id="1975043"/>
    <lineage>
        <taxon>Bacteria</taxon>
        <taxon>Candidatus Vogeliibacteriota</taxon>
    </lineage>
</organism>
<dbReference type="AlphaFoldDB" id="A0A2H0RHT3"/>
<evidence type="ECO:0000313" key="5">
    <source>
        <dbReference type="Proteomes" id="UP000230431"/>
    </source>
</evidence>
<dbReference type="InterPro" id="IPR014729">
    <property type="entry name" value="Rossmann-like_a/b/a_fold"/>
</dbReference>
<dbReference type="EMBL" id="PCYK01000012">
    <property type="protein sequence ID" value="PIR46111.1"/>
    <property type="molecule type" value="Genomic_DNA"/>
</dbReference>
<dbReference type="InterPro" id="IPR036554">
    <property type="entry name" value="GHMP_kinase_C_sf"/>
</dbReference>
<keyword evidence="2" id="KW-0548">Nucleotidyltransferase</keyword>
<dbReference type="Gene3D" id="3.30.230.120">
    <property type="match status" value="1"/>
</dbReference>
<dbReference type="Proteomes" id="UP000230431">
    <property type="component" value="Unassembled WGS sequence"/>
</dbReference>
<name>A0A2H0RHT3_9BACT</name>
<accession>A0A2H0RHT3</accession>
<dbReference type="GO" id="GO:0016779">
    <property type="term" value="F:nucleotidyltransferase activity"/>
    <property type="evidence" value="ECO:0007669"/>
    <property type="project" value="UniProtKB-KW"/>
</dbReference>
<dbReference type="SUPFAM" id="SSF52374">
    <property type="entry name" value="Nucleotidylyl transferase"/>
    <property type="match status" value="1"/>
</dbReference>
<feature type="domain" description="Cytidyltransferase-like" evidence="3">
    <location>
        <begin position="7"/>
        <end position="101"/>
    </location>
</feature>
<gene>
    <name evidence="4" type="ORF">COV08_01695</name>
</gene>
<sequence>MAKKVLISGCYDLLHSGHVQFFKEASQYGDLYVSVASDEAIKQLKDRTPVNNESERLFMVKSIRYVKEAFVSRGLGILNFIDDLDRIKPDYFIVNEDGNTPNKEEVMVKRGIKYLVLKRTPADGLKPRFSTDLRKLIKIPYRIDLAGGWLDQPFVSKHNPGPVITFPIFGVPHKIKKEPLQLENIIEFNTRSGMATSTRNTAIKLWGQQLDPRHHPYKLAEILFAHENPPGKTEISGAQDAIGITVPGITRSDYRGEYWPHHIETIEEKRIVDWLEDHLSLLPLNPRPAGFEVLRETKISPESARALSLAAEKVWQALTELNLAILGEGVRESFEAQIAMFPAMVDEDILKFIEQTKNKHLKNLLGYKLSGAGGGGYLICVTHEPIPNSIGVKIVREIISD</sequence>
<comment type="caution">
    <text evidence="4">The sequence shown here is derived from an EMBL/GenBank/DDBJ whole genome shotgun (WGS) entry which is preliminary data.</text>
</comment>
<dbReference type="Pfam" id="PF01467">
    <property type="entry name" value="CTP_transf_like"/>
    <property type="match status" value="1"/>
</dbReference>
<dbReference type="InterPro" id="IPR004821">
    <property type="entry name" value="Cyt_trans-like"/>
</dbReference>
<keyword evidence="1 4" id="KW-0808">Transferase</keyword>
<reference evidence="4 5" key="1">
    <citation type="submission" date="2017-09" db="EMBL/GenBank/DDBJ databases">
        <title>Depth-based differentiation of microbial function through sediment-hosted aquifers and enrichment of novel symbionts in the deep terrestrial subsurface.</title>
        <authorList>
            <person name="Probst A.J."/>
            <person name="Ladd B."/>
            <person name="Jarett J.K."/>
            <person name="Geller-Mcgrath D.E."/>
            <person name="Sieber C.M."/>
            <person name="Emerson J.B."/>
            <person name="Anantharaman K."/>
            <person name="Thomas B.C."/>
            <person name="Malmstrom R."/>
            <person name="Stieglmeier M."/>
            <person name="Klingl A."/>
            <person name="Woyke T."/>
            <person name="Ryan C.M."/>
            <person name="Banfield J.F."/>
        </authorList>
    </citation>
    <scope>NUCLEOTIDE SEQUENCE [LARGE SCALE GENOMIC DNA]</scope>
    <source>
        <strain evidence="4">CG10_big_fil_rev_8_21_14_0_10_49_38</strain>
    </source>
</reference>
<evidence type="ECO:0000256" key="2">
    <source>
        <dbReference type="ARBA" id="ARBA00022695"/>
    </source>
</evidence>
<evidence type="ECO:0000313" key="4">
    <source>
        <dbReference type="EMBL" id="PIR46111.1"/>
    </source>
</evidence>
<dbReference type="SUPFAM" id="SSF55060">
    <property type="entry name" value="GHMP Kinase, C-terminal domain"/>
    <property type="match status" value="1"/>
</dbReference>
<dbReference type="NCBIfam" id="TIGR00125">
    <property type="entry name" value="cyt_tran_rel"/>
    <property type="match status" value="1"/>
</dbReference>
<protein>
    <submittedName>
        <fullName evidence="4">Cytidyltransferase</fullName>
    </submittedName>
</protein>
<dbReference type="PANTHER" id="PTHR43793">
    <property type="entry name" value="FAD SYNTHASE"/>
    <property type="match status" value="1"/>
</dbReference>
<evidence type="ECO:0000259" key="3">
    <source>
        <dbReference type="Pfam" id="PF01467"/>
    </source>
</evidence>
<dbReference type="Gene3D" id="3.40.50.620">
    <property type="entry name" value="HUPs"/>
    <property type="match status" value="1"/>
</dbReference>
<dbReference type="PANTHER" id="PTHR43793:SF1">
    <property type="entry name" value="FAD SYNTHASE"/>
    <property type="match status" value="1"/>
</dbReference>
<evidence type="ECO:0000256" key="1">
    <source>
        <dbReference type="ARBA" id="ARBA00022679"/>
    </source>
</evidence>
<dbReference type="InterPro" id="IPR050385">
    <property type="entry name" value="Archaeal_FAD_synthase"/>
</dbReference>
<proteinExistence type="predicted"/>